<proteinExistence type="predicted"/>
<gene>
    <name evidence="2" type="ORF">SPIL2461_LOCUS17786</name>
</gene>
<evidence type="ECO:0000256" key="1">
    <source>
        <dbReference type="SAM" id="MobiDB-lite"/>
    </source>
</evidence>
<protein>
    <submittedName>
        <fullName evidence="2">Uncharacterized protein</fullName>
    </submittedName>
</protein>
<dbReference type="EMBL" id="CAJNIZ010043384">
    <property type="protein sequence ID" value="CAE7658672.1"/>
    <property type="molecule type" value="Genomic_DNA"/>
</dbReference>
<reference evidence="2" key="1">
    <citation type="submission" date="2021-02" db="EMBL/GenBank/DDBJ databases">
        <authorList>
            <person name="Dougan E. K."/>
            <person name="Rhodes N."/>
            <person name="Thang M."/>
            <person name="Chan C."/>
        </authorList>
    </citation>
    <scope>NUCLEOTIDE SEQUENCE</scope>
</reference>
<accession>A0A812W4G3</accession>
<dbReference type="AlphaFoldDB" id="A0A812W4G3"/>
<dbReference type="Proteomes" id="UP000649617">
    <property type="component" value="Unassembled WGS sequence"/>
</dbReference>
<feature type="region of interest" description="Disordered" evidence="1">
    <location>
        <begin position="23"/>
        <end position="94"/>
    </location>
</feature>
<sequence>MAEHQSRHEDEWELRKAEATIQREARKARYAGQPQRWQGSREDEERRTRREAAKQKAEANRSAKEQKRRQKGQRQKEVWGNTTEEQQRQKQLDKASVTIQRTWRAWRKYCQDQSDWMATEQTAAGAIQVRWRLYQVRRKKLDQVRRDAPEPEEDIWQWLRALLRNTCGCCR</sequence>
<evidence type="ECO:0000313" key="3">
    <source>
        <dbReference type="Proteomes" id="UP000649617"/>
    </source>
</evidence>
<organism evidence="2 3">
    <name type="scientific">Symbiodinium pilosum</name>
    <name type="common">Dinoflagellate</name>
    <dbReference type="NCBI Taxonomy" id="2952"/>
    <lineage>
        <taxon>Eukaryota</taxon>
        <taxon>Sar</taxon>
        <taxon>Alveolata</taxon>
        <taxon>Dinophyceae</taxon>
        <taxon>Suessiales</taxon>
        <taxon>Symbiodiniaceae</taxon>
        <taxon>Symbiodinium</taxon>
    </lineage>
</organism>
<name>A0A812W4G3_SYMPI</name>
<comment type="caution">
    <text evidence="2">The sequence shown here is derived from an EMBL/GenBank/DDBJ whole genome shotgun (WGS) entry which is preliminary data.</text>
</comment>
<feature type="compositionally biased region" description="Basic and acidic residues" evidence="1">
    <location>
        <begin position="39"/>
        <end position="65"/>
    </location>
</feature>
<evidence type="ECO:0000313" key="2">
    <source>
        <dbReference type="EMBL" id="CAE7658672.1"/>
    </source>
</evidence>
<keyword evidence="3" id="KW-1185">Reference proteome</keyword>